<dbReference type="InterPro" id="IPR013783">
    <property type="entry name" value="Ig-like_fold"/>
</dbReference>
<dbReference type="PROSITE" id="PS51257">
    <property type="entry name" value="PROKAR_LIPOPROTEIN"/>
    <property type="match status" value="1"/>
</dbReference>
<evidence type="ECO:0000259" key="1">
    <source>
        <dbReference type="Pfam" id="PF12904"/>
    </source>
</evidence>
<evidence type="ECO:0000313" key="3">
    <source>
        <dbReference type="EMBL" id="OGG04590.1"/>
    </source>
</evidence>
<dbReference type="InterPro" id="IPR032260">
    <property type="entry name" value="DUF5060"/>
</dbReference>
<organism evidence="3 4">
    <name type="scientific">Candidatus Glassbacteria bacterium RIFCSPLOWO2_12_FULL_58_11</name>
    <dbReference type="NCBI Taxonomy" id="1817867"/>
    <lineage>
        <taxon>Bacteria</taxon>
        <taxon>Candidatus Glassiibacteriota</taxon>
    </lineage>
</organism>
<name>A0A1F5YWM2_9BACT</name>
<reference evidence="3 4" key="1">
    <citation type="journal article" date="2016" name="Nat. Commun.">
        <title>Thousands of microbial genomes shed light on interconnected biogeochemical processes in an aquifer system.</title>
        <authorList>
            <person name="Anantharaman K."/>
            <person name="Brown C.T."/>
            <person name="Hug L.A."/>
            <person name="Sharon I."/>
            <person name="Castelle C.J."/>
            <person name="Probst A.J."/>
            <person name="Thomas B.C."/>
            <person name="Singh A."/>
            <person name="Wilkins M.J."/>
            <person name="Karaoz U."/>
            <person name="Brodie E.L."/>
            <person name="Williams K.H."/>
            <person name="Hubbard S.S."/>
            <person name="Banfield J.F."/>
        </authorList>
    </citation>
    <scope>NUCLEOTIDE SEQUENCE [LARGE SCALE GENOMIC DNA]</scope>
</reference>
<evidence type="ECO:0000259" key="2">
    <source>
        <dbReference type="Pfam" id="PF16586"/>
    </source>
</evidence>
<dbReference type="EMBL" id="MFIX01000112">
    <property type="protein sequence ID" value="OGG04590.1"/>
    <property type="molecule type" value="Genomic_DNA"/>
</dbReference>
<feature type="domain" description="DUF5060" evidence="2">
    <location>
        <begin position="24"/>
        <end position="98"/>
    </location>
</feature>
<comment type="caution">
    <text evidence="3">The sequence shown here is derived from an EMBL/GenBank/DDBJ whole genome shotgun (WGS) entry which is preliminary data.</text>
</comment>
<dbReference type="Pfam" id="PF12904">
    <property type="entry name" value="Collagen_bind_2"/>
    <property type="match status" value="1"/>
</dbReference>
<dbReference type="AlphaFoldDB" id="A0A1F5YWM2"/>
<gene>
    <name evidence="3" type="ORF">A3F83_03155</name>
</gene>
<dbReference type="Gene3D" id="2.60.40.10">
    <property type="entry name" value="Immunoglobulins"/>
    <property type="match status" value="1"/>
</dbReference>
<dbReference type="Pfam" id="PF16586">
    <property type="entry name" value="DUF5060"/>
    <property type="match status" value="1"/>
</dbReference>
<protein>
    <recommendedName>
        <fullName evidence="5">DUF5060 domain-containing protein</fullName>
    </recommendedName>
</protein>
<dbReference type="STRING" id="1817867.A3F83_03155"/>
<evidence type="ECO:0000313" key="4">
    <source>
        <dbReference type="Proteomes" id="UP000179129"/>
    </source>
</evidence>
<dbReference type="PANTHER" id="PTHR37836:SF2">
    <property type="entry name" value="DUF4038 DOMAIN-CONTAINING PROTEIN"/>
    <property type="match status" value="1"/>
</dbReference>
<proteinExistence type="predicted"/>
<dbReference type="Proteomes" id="UP000179129">
    <property type="component" value="Unassembled WGS sequence"/>
</dbReference>
<dbReference type="Gene3D" id="3.20.20.80">
    <property type="entry name" value="Glycosidases"/>
    <property type="match status" value="1"/>
</dbReference>
<dbReference type="InterPro" id="IPR024749">
    <property type="entry name" value="Collagen-bd_put"/>
</dbReference>
<sequence length="505" mass="56397">MKKLWFCLPVFLGLAACTAPEKMEVERWGRFELVYHESAWSNPFREVKLEAIFTSPSGHEFQVEGFYDGDGAGGVKGDVFKIRFSPGETGRWSWRTSSGSAKLDGQQGEFECVPSDRRGPLTYTPDRPRYLHWASGEIFFESGPNDPECFLANGFLTQEQRFKALDYLAGAGCNILYMGMVNAGPGDGDPEMKVTPWTGGFDKPNFEDICLLFMNRLNGVLDHMDSLGMVAHLVFYLDDCCEISKAITPDQEEMLFHYLVARFGSYPGIVWNLAEEYEECFDSAWCASRAALLHRLDPLQHPVTVHQLSSDTFAFPGSPDFDLTATQYNFTDPDSMNKTALKLRAQLESAGRPMPVSIIEWTPFSPEQAGEARKGIWAIATGGGTYQIFNKRDLEPMSADFAQWQECWRYAAILKSVMEKLPLDDMAPDNRLVSRGYCLATPGKAYLAYLPTGGNFTLDVESAKESLEAVWIDPRTGERTGAGMVKAGQASFETPSDQDWALLLK</sequence>
<accession>A0A1F5YWM2</accession>
<feature type="domain" description="Putative collagen-binding" evidence="1">
    <location>
        <begin position="434"/>
        <end position="504"/>
    </location>
</feature>
<evidence type="ECO:0008006" key="5">
    <source>
        <dbReference type="Google" id="ProtNLM"/>
    </source>
</evidence>
<dbReference type="PANTHER" id="PTHR37836">
    <property type="entry name" value="LMO1036 PROTEIN"/>
    <property type="match status" value="1"/>
</dbReference>